<evidence type="ECO:0000313" key="2">
    <source>
        <dbReference type="EMBL" id="JAE08335.1"/>
    </source>
</evidence>
<protein>
    <submittedName>
        <fullName evidence="2">Uncharacterized protein</fullName>
    </submittedName>
</protein>
<sequence length="38" mass="4440">METESSSTRSRTSREKYSTVQKQIRAGFQVKEETKVFV</sequence>
<name>A0A0A9F5L9_ARUDO</name>
<dbReference type="EMBL" id="GBRH01189561">
    <property type="protein sequence ID" value="JAE08335.1"/>
    <property type="molecule type" value="Transcribed_RNA"/>
</dbReference>
<organism evidence="2">
    <name type="scientific">Arundo donax</name>
    <name type="common">Giant reed</name>
    <name type="synonym">Donax arundinaceus</name>
    <dbReference type="NCBI Taxonomy" id="35708"/>
    <lineage>
        <taxon>Eukaryota</taxon>
        <taxon>Viridiplantae</taxon>
        <taxon>Streptophyta</taxon>
        <taxon>Embryophyta</taxon>
        <taxon>Tracheophyta</taxon>
        <taxon>Spermatophyta</taxon>
        <taxon>Magnoliopsida</taxon>
        <taxon>Liliopsida</taxon>
        <taxon>Poales</taxon>
        <taxon>Poaceae</taxon>
        <taxon>PACMAD clade</taxon>
        <taxon>Arundinoideae</taxon>
        <taxon>Arundineae</taxon>
        <taxon>Arundo</taxon>
    </lineage>
</organism>
<proteinExistence type="predicted"/>
<dbReference type="AlphaFoldDB" id="A0A0A9F5L9"/>
<reference evidence="2" key="2">
    <citation type="journal article" date="2015" name="Data Brief">
        <title>Shoot transcriptome of the giant reed, Arundo donax.</title>
        <authorList>
            <person name="Barrero R.A."/>
            <person name="Guerrero F.D."/>
            <person name="Moolhuijzen P."/>
            <person name="Goolsby J.A."/>
            <person name="Tidwell J."/>
            <person name="Bellgard S.E."/>
            <person name="Bellgard M.I."/>
        </authorList>
    </citation>
    <scope>NUCLEOTIDE SEQUENCE</scope>
    <source>
        <tissue evidence="2">Shoot tissue taken approximately 20 cm above the soil surface</tissue>
    </source>
</reference>
<accession>A0A0A9F5L9</accession>
<evidence type="ECO:0000256" key="1">
    <source>
        <dbReference type="SAM" id="MobiDB-lite"/>
    </source>
</evidence>
<feature type="compositionally biased region" description="Low complexity" evidence="1">
    <location>
        <begin position="1"/>
        <end position="10"/>
    </location>
</feature>
<feature type="region of interest" description="Disordered" evidence="1">
    <location>
        <begin position="1"/>
        <end position="21"/>
    </location>
</feature>
<reference evidence="2" key="1">
    <citation type="submission" date="2014-09" db="EMBL/GenBank/DDBJ databases">
        <authorList>
            <person name="Magalhaes I.L.F."/>
            <person name="Oliveira U."/>
            <person name="Santos F.R."/>
            <person name="Vidigal T.H.D.A."/>
            <person name="Brescovit A.D."/>
            <person name="Santos A.J."/>
        </authorList>
    </citation>
    <scope>NUCLEOTIDE SEQUENCE</scope>
    <source>
        <tissue evidence="2">Shoot tissue taken approximately 20 cm above the soil surface</tissue>
    </source>
</reference>